<keyword evidence="10" id="KW-1185">Reference proteome</keyword>
<dbReference type="Proteomes" id="UP000183995">
    <property type="component" value="Unassembled WGS sequence"/>
</dbReference>
<evidence type="ECO:0000256" key="5">
    <source>
        <dbReference type="ARBA" id="ARBA00022989"/>
    </source>
</evidence>
<dbReference type="PRINTS" id="PR01988">
    <property type="entry name" value="EXPORTERBACE"/>
</dbReference>
<dbReference type="AlphaFoldDB" id="A0A1M5UEB2"/>
<feature type="transmembrane region" description="Helical" evidence="7">
    <location>
        <begin position="52"/>
        <end position="77"/>
    </location>
</feature>
<feature type="transmembrane region" description="Helical" evidence="7">
    <location>
        <begin position="21"/>
        <end position="46"/>
    </location>
</feature>
<feature type="transmembrane region" description="Helical" evidence="7">
    <location>
        <begin position="316"/>
        <end position="340"/>
    </location>
</feature>
<keyword evidence="3" id="KW-1003">Cell membrane</keyword>
<organism evidence="9 10">
    <name type="scientific">Sporobacter termitidis DSM 10068</name>
    <dbReference type="NCBI Taxonomy" id="1123282"/>
    <lineage>
        <taxon>Bacteria</taxon>
        <taxon>Bacillati</taxon>
        <taxon>Bacillota</taxon>
        <taxon>Clostridia</taxon>
        <taxon>Eubacteriales</taxon>
        <taxon>Oscillospiraceae</taxon>
        <taxon>Sporobacter</taxon>
    </lineage>
</organism>
<evidence type="ECO:0000256" key="7">
    <source>
        <dbReference type="SAM" id="Phobius"/>
    </source>
</evidence>
<protein>
    <submittedName>
        <fullName evidence="9">Predicted arabinose efflux permease, MFS family</fullName>
    </submittedName>
</protein>
<evidence type="ECO:0000256" key="6">
    <source>
        <dbReference type="ARBA" id="ARBA00023136"/>
    </source>
</evidence>
<evidence type="ECO:0000256" key="2">
    <source>
        <dbReference type="ARBA" id="ARBA00022448"/>
    </source>
</evidence>
<keyword evidence="6 7" id="KW-0472">Membrane</keyword>
<dbReference type="PANTHER" id="PTHR23513">
    <property type="entry name" value="INTEGRAL MEMBRANE EFFLUX PROTEIN-RELATED"/>
    <property type="match status" value="1"/>
</dbReference>
<proteinExistence type="predicted"/>
<dbReference type="RefSeq" id="WP_073076021.1">
    <property type="nucleotide sequence ID" value="NZ_FQXV01000001.1"/>
</dbReference>
<evidence type="ECO:0000313" key="9">
    <source>
        <dbReference type="EMBL" id="SHH61395.1"/>
    </source>
</evidence>
<evidence type="ECO:0000256" key="4">
    <source>
        <dbReference type="ARBA" id="ARBA00022692"/>
    </source>
</evidence>
<evidence type="ECO:0000256" key="1">
    <source>
        <dbReference type="ARBA" id="ARBA00004651"/>
    </source>
</evidence>
<dbReference type="Gene3D" id="1.20.1250.20">
    <property type="entry name" value="MFS general substrate transporter like domains"/>
    <property type="match status" value="1"/>
</dbReference>
<dbReference type="PROSITE" id="PS50850">
    <property type="entry name" value="MFS"/>
    <property type="match status" value="1"/>
</dbReference>
<evidence type="ECO:0000313" key="10">
    <source>
        <dbReference type="Proteomes" id="UP000183995"/>
    </source>
</evidence>
<dbReference type="PANTHER" id="PTHR23513:SF11">
    <property type="entry name" value="STAPHYLOFERRIN A TRANSPORTER"/>
    <property type="match status" value="1"/>
</dbReference>
<dbReference type="InterPro" id="IPR036259">
    <property type="entry name" value="MFS_trans_sf"/>
</dbReference>
<dbReference type="InterPro" id="IPR022324">
    <property type="entry name" value="Bacilysin_exporter_BacE_put"/>
</dbReference>
<dbReference type="CDD" id="cd06173">
    <property type="entry name" value="MFS_MefA_like"/>
    <property type="match status" value="1"/>
</dbReference>
<dbReference type="InterPro" id="IPR020846">
    <property type="entry name" value="MFS_dom"/>
</dbReference>
<dbReference type="EMBL" id="FQXV01000001">
    <property type="protein sequence ID" value="SHH61395.1"/>
    <property type="molecule type" value="Genomic_DNA"/>
</dbReference>
<dbReference type="STRING" id="1123282.SAMN02745823_00480"/>
<feature type="transmembrane region" description="Helical" evidence="7">
    <location>
        <begin position="352"/>
        <end position="374"/>
    </location>
</feature>
<comment type="subcellular location">
    <subcellularLocation>
        <location evidence="1">Cell membrane</location>
        <topology evidence="1">Multi-pass membrane protein</topology>
    </subcellularLocation>
</comment>
<feature type="transmembrane region" description="Helical" evidence="7">
    <location>
        <begin position="177"/>
        <end position="197"/>
    </location>
</feature>
<feature type="transmembrane region" description="Helical" evidence="7">
    <location>
        <begin position="263"/>
        <end position="281"/>
    </location>
</feature>
<name>A0A1M5UEB2_9FIRM</name>
<evidence type="ECO:0000256" key="3">
    <source>
        <dbReference type="ARBA" id="ARBA00022475"/>
    </source>
</evidence>
<feature type="domain" description="Major facilitator superfamily (MFS) profile" evidence="8">
    <location>
        <begin position="19"/>
        <end position="405"/>
    </location>
</feature>
<keyword evidence="2" id="KW-0813">Transport</keyword>
<feature type="transmembrane region" description="Helical" evidence="7">
    <location>
        <begin position="293"/>
        <end position="310"/>
    </location>
</feature>
<dbReference type="OrthoDB" id="9775268at2"/>
<feature type="transmembrane region" description="Helical" evidence="7">
    <location>
        <begin position="380"/>
        <end position="400"/>
    </location>
</feature>
<dbReference type="GO" id="GO:0005886">
    <property type="term" value="C:plasma membrane"/>
    <property type="evidence" value="ECO:0007669"/>
    <property type="project" value="UniProtKB-SubCell"/>
</dbReference>
<dbReference type="InterPro" id="IPR011701">
    <property type="entry name" value="MFS"/>
</dbReference>
<dbReference type="SUPFAM" id="SSF103473">
    <property type="entry name" value="MFS general substrate transporter"/>
    <property type="match status" value="1"/>
</dbReference>
<keyword evidence="5 7" id="KW-1133">Transmembrane helix</keyword>
<gene>
    <name evidence="9" type="ORF">SAMN02745823_00480</name>
</gene>
<evidence type="ECO:0000259" key="8">
    <source>
        <dbReference type="PROSITE" id="PS50850"/>
    </source>
</evidence>
<sequence>MSERKVKPLGHKEKLWTRSFIILWQSQLVSLVGDAVYSIALGFWILQVTGSTALMGTLMATSTLPGILLSPFAGVLIDRSNKKALMIVMDAVRGVAVLLLSAAAYAGLIQIWMVFVAGILLSAGGAVFTPGVQSSVPDLVPTSRVANANSIFATVSTGANLIGNAAGGFLFQALGAPLLFLVNGLTFLFSGASLPFVKIPNVRREETPHFFKDMTDGFRFMWRQKGLRIILIIAALINFFSFIAITLFMPFANSNPALGTGRYGVLMACFMGGSVLGFLALSMLSIKPKDKMRVFITASVVGNILLIAALNQPFFVLMAVLLVFAGVGNAVVNVLLVSTVQMSTPQEMRGKVMSFMSTTTGGLTPFAMALGGVLGGVLPILTVITAALAVAFAATVPAYFSKSFKAYLTEDRAGGTRTLPENI</sequence>
<dbReference type="GO" id="GO:0022857">
    <property type="term" value="F:transmembrane transporter activity"/>
    <property type="evidence" value="ECO:0007669"/>
    <property type="project" value="InterPro"/>
</dbReference>
<reference evidence="9 10" key="1">
    <citation type="submission" date="2016-11" db="EMBL/GenBank/DDBJ databases">
        <authorList>
            <person name="Jaros S."/>
            <person name="Januszkiewicz K."/>
            <person name="Wedrychowicz H."/>
        </authorList>
    </citation>
    <scope>NUCLEOTIDE SEQUENCE [LARGE SCALE GENOMIC DNA]</scope>
    <source>
        <strain evidence="9 10">DSM 10068</strain>
    </source>
</reference>
<dbReference type="Pfam" id="PF07690">
    <property type="entry name" value="MFS_1"/>
    <property type="match status" value="1"/>
</dbReference>
<accession>A0A1M5UEB2</accession>
<keyword evidence="4 7" id="KW-0812">Transmembrane</keyword>
<feature type="transmembrane region" description="Helical" evidence="7">
    <location>
        <begin position="229"/>
        <end position="251"/>
    </location>
</feature>